<accession>A0A1W6N2Q9</accession>
<protein>
    <recommendedName>
        <fullName evidence="1">N-acetyltransferase domain-containing protein</fullName>
    </recommendedName>
</protein>
<dbReference type="KEGG" id="naf:GQ61_00495"/>
<evidence type="ECO:0000259" key="1">
    <source>
        <dbReference type="PROSITE" id="PS51186"/>
    </source>
</evidence>
<dbReference type="OrthoDB" id="9787920at2"/>
<dbReference type="STRING" id="1414854.GQ61_00495"/>
<dbReference type="Gene3D" id="3.40.630.30">
    <property type="match status" value="1"/>
</dbReference>
<evidence type="ECO:0000313" key="3">
    <source>
        <dbReference type="Proteomes" id="UP000237351"/>
    </source>
</evidence>
<dbReference type="PROSITE" id="PS51186">
    <property type="entry name" value="GNAT"/>
    <property type="match status" value="1"/>
</dbReference>
<name>A0A1W6N2Q9_9PROT</name>
<dbReference type="Proteomes" id="UP000237351">
    <property type="component" value="Chromosome"/>
</dbReference>
<keyword evidence="3" id="KW-1185">Reference proteome</keyword>
<dbReference type="SUPFAM" id="SSF55729">
    <property type="entry name" value="Acyl-CoA N-acyltransferases (Nat)"/>
    <property type="match status" value="1"/>
</dbReference>
<dbReference type="AlphaFoldDB" id="A0A1W6N2Q9"/>
<reference evidence="2 3" key="1">
    <citation type="submission" date="2014-06" db="EMBL/GenBank/DDBJ databases">
        <title>The genome of the endonuclear symbiont Nucleicultrix amoebiphila.</title>
        <authorList>
            <person name="Schulz F."/>
            <person name="Horn M."/>
        </authorList>
    </citation>
    <scope>NUCLEOTIDE SEQUENCE [LARGE SCALE GENOMIC DNA]</scope>
    <source>
        <strain evidence="2 3">FS5</strain>
    </source>
</reference>
<dbReference type="CDD" id="cd04301">
    <property type="entry name" value="NAT_SF"/>
    <property type="match status" value="1"/>
</dbReference>
<evidence type="ECO:0000313" key="2">
    <source>
        <dbReference type="EMBL" id="ARN84076.1"/>
    </source>
</evidence>
<dbReference type="RefSeq" id="WP_085783427.1">
    <property type="nucleotide sequence ID" value="NZ_CP008743.1"/>
</dbReference>
<sequence length="145" mass="16430">MREDLHEIEFTTNPSLEVLATLTKGINDDSNESGIHSDVEPFGLVLRDKNEKIIAGASGFVLYGGIYTAQLWVDKLLRGKGLGRMLMGKVHDYARSKGCLISTLRTMSFQRALKFYEKLGYYVEYKQEGYENGHACLYLVKNLKK</sequence>
<dbReference type="GO" id="GO:0016747">
    <property type="term" value="F:acyltransferase activity, transferring groups other than amino-acyl groups"/>
    <property type="evidence" value="ECO:0007669"/>
    <property type="project" value="InterPro"/>
</dbReference>
<dbReference type="EMBL" id="CP008743">
    <property type="protein sequence ID" value="ARN84076.1"/>
    <property type="molecule type" value="Genomic_DNA"/>
</dbReference>
<dbReference type="Pfam" id="PF00583">
    <property type="entry name" value="Acetyltransf_1"/>
    <property type="match status" value="1"/>
</dbReference>
<feature type="domain" description="N-acetyltransferase" evidence="1">
    <location>
        <begin position="1"/>
        <end position="144"/>
    </location>
</feature>
<gene>
    <name evidence="2" type="ORF">GQ61_00495</name>
</gene>
<dbReference type="InterPro" id="IPR016181">
    <property type="entry name" value="Acyl_CoA_acyltransferase"/>
</dbReference>
<dbReference type="InterPro" id="IPR000182">
    <property type="entry name" value="GNAT_dom"/>
</dbReference>
<organism evidence="2 3">
    <name type="scientific">Candidatus Nucleicultrix amoebiphila FS5</name>
    <dbReference type="NCBI Taxonomy" id="1414854"/>
    <lineage>
        <taxon>Bacteria</taxon>
        <taxon>Pseudomonadati</taxon>
        <taxon>Pseudomonadota</taxon>
        <taxon>Alphaproteobacteria</taxon>
        <taxon>Holosporales</taxon>
        <taxon>Candidatus Nucleicultricaceae</taxon>
        <taxon>Candidatus Nucleicultrix</taxon>
    </lineage>
</organism>
<proteinExistence type="predicted"/>